<keyword evidence="2" id="KW-0472">Membrane</keyword>
<comment type="caution">
    <text evidence="3">The sequence shown here is derived from an EMBL/GenBank/DDBJ whole genome shotgun (WGS) entry which is preliminary data.</text>
</comment>
<organism evidence="3 4">
    <name type="scientific">Fusarium redolens</name>
    <dbReference type="NCBI Taxonomy" id="48865"/>
    <lineage>
        <taxon>Eukaryota</taxon>
        <taxon>Fungi</taxon>
        <taxon>Dikarya</taxon>
        <taxon>Ascomycota</taxon>
        <taxon>Pezizomycotina</taxon>
        <taxon>Sordariomycetes</taxon>
        <taxon>Hypocreomycetidae</taxon>
        <taxon>Hypocreales</taxon>
        <taxon>Nectriaceae</taxon>
        <taxon>Fusarium</taxon>
        <taxon>Fusarium redolens species complex</taxon>
    </lineage>
</organism>
<feature type="transmembrane region" description="Helical" evidence="2">
    <location>
        <begin position="144"/>
        <end position="168"/>
    </location>
</feature>
<dbReference type="GeneID" id="70220399"/>
<gene>
    <name evidence="3" type="ORF">BKA55DRAFT_541977</name>
</gene>
<sequence length="291" mass="32552">MPTIAEPAGEPLLMDQENDFNTSTKAFDHEKQPVSTVEFSYDQQDVAASGQRVGKRMTEKVDSHEGSMSESTGGWQKTTRRIIDACKATICRTALLIPVTEGLAQPKWTWFKMKPQPLKDFEAFDKASRGLGGSLSLLLYTKGWFVGIIVAFLLSTTIATSTITKFAVTYLSKYIENRDKWSAEAWRLAESWGKDDPEFALMNGPTIARGVRRGIHNLVTKQIPFKEPKCASANCEWSQFRTLAIGYEITNVTHLIEADINFYDGTLNITFLNGVYILPGRSRARYTSALT</sequence>
<dbReference type="PANTHER" id="PTHR35394:SF5">
    <property type="entry name" value="DUF3176 DOMAIN-CONTAINING PROTEIN"/>
    <property type="match status" value="1"/>
</dbReference>
<dbReference type="PANTHER" id="PTHR35394">
    <property type="entry name" value="DUF3176 DOMAIN-CONTAINING PROTEIN"/>
    <property type="match status" value="1"/>
</dbReference>
<evidence type="ECO:0000313" key="4">
    <source>
        <dbReference type="Proteomes" id="UP000720189"/>
    </source>
</evidence>
<dbReference type="AlphaFoldDB" id="A0A9P9GLD2"/>
<dbReference type="InterPro" id="IPR021514">
    <property type="entry name" value="DUF3176"/>
</dbReference>
<reference evidence="3" key="1">
    <citation type="journal article" date="2021" name="Nat. Commun.">
        <title>Genetic determinants of endophytism in the Arabidopsis root mycobiome.</title>
        <authorList>
            <person name="Mesny F."/>
            <person name="Miyauchi S."/>
            <person name="Thiergart T."/>
            <person name="Pickel B."/>
            <person name="Atanasova L."/>
            <person name="Karlsson M."/>
            <person name="Huettel B."/>
            <person name="Barry K.W."/>
            <person name="Haridas S."/>
            <person name="Chen C."/>
            <person name="Bauer D."/>
            <person name="Andreopoulos W."/>
            <person name="Pangilinan J."/>
            <person name="LaButti K."/>
            <person name="Riley R."/>
            <person name="Lipzen A."/>
            <person name="Clum A."/>
            <person name="Drula E."/>
            <person name="Henrissat B."/>
            <person name="Kohler A."/>
            <person name="Grigoriev I.V."/>
            <person name="Martin F.M."/>
            <person name="Hacquard S."/>
        </authorList>
    </citation>
    <scope>NUCLEOTIDE SEQUENCE</scope>
    <source>
        <strain evidence="3">MPI-CAGE-AT-0023</strain>
    </source>
</reference>
<name>A0A9P9GLD2_FUSRE</name>
<feature type="region of interest" description="Disordered" evidence="1">
    <location>
        <begin position="51"/>
        <end position="74"/>
    </location>
</feature>
<dbReference type="Proteomes" id="UP000720189">
    <property type="component" value="Unassembled WGS sequence"/>
</dbReference>
<dbReference type="EMBL" id="JAGMUX010000013">
    <property type="protein sequence ID" value="KAH7240665.1"/>
    <property type="molecule type" value="Genomic_DNA"/>
</dbReference>
<protein>
    <submittedName>
        <fullName evidence="3">Uncharacterized protein</fullName>
    </submittedName>
</protein>
<dbReference type="OrthoDB" id="5376804at2759"/>
<feature type="compositionally biased region" description="Basic and acidic residues" evidence="1">
    <location>
        <begin position="56"/>
        <end position="67"/>
    </location>
</feature>
<accession>A0A9P9GLD2</accession>
<evidence type="ECO:0000256" key="1">
    <source>
        <dbReference type="SAM" id="MobiDB-lite"/>
    </source>
</evidence>
<dbReference type="Pfam" id="PF11374">
    <property type="entry name" value="DUF3176"/>
    <property type="match status" value="1"/>
</dbReference>
<keyword evidence="2" id="KW-1133">Transmembrane helix</keyword>
<proteinExistence type="predicted"/>
<dbReference type="RefSeq" id="XP_046046179.1">
    <property type="nucleotide sequence ID" value="XM_046190445.1"/>
</dbReference>
<evidence type="ECO:0000256" key="2">
    <source>
        <dbReference type="SAM" id="Phobius"/>
    </source>
</evidence>
<evidence type="ECO:0000313" key="3">
    <source>
        <dbReference type="EMBL" id="KAH7240665.1"/>
    </source>
</evidence>
<keyword evidence="4" id="KW-1185">Reference proteome</keyword>
<keyword evidence="2" id="KW-0812">Transmembrane</keyword>